<dbReference type="SMART" id="SM00646">
    <property type="entry name" value="Ami_3"/>
    <property type="match status" value="1"/>
</dbReference>
<feature type="domain" description="LysM" evidence="2">
    <location>
        <begin position="198"/>
        <end position="241"/>
    </location>
</feature>
<evidence type="ECO:0000313" key="4">
    <source>
        <dbReference type="Proteomes" id="UP000752013"/>
    </source>
</evidence>
<dbReference type="RefSeq" id="WP_167703229.1">
    <property type="nucleotide sequence ID" value="NZ_CP118168.1"/>
</dbReference>
<keyword evidence="1" id="KW-0812">Transmembrane</keyword>
<sequence length="560" mass="63002">MAGRFYIRHPLKKVYPGYLKRGRAVVSSRIIYTMGILLLSVSVIASAGALTYRVRERDTLYQISKEFGVSQEQILLANGMKSPMIRVGEELVIPHDFYVVAPGDGLYAVARKSGIALTKLLKVNHLNINTTLQPYMHLRIPVAADLQKVHIVREDDTWEILEELYGIPEKKLRQYSGLTRDEPLDVGREIWLIGGMVHEHLVHEGETLYSLSVRYGVSVDQLMQFNALNTDVIRAGQKLRLTDPVVDNTSSNGGSINHQGAESIREEIKTPPPLIDPREVKFAYLKPSQLYFNREPTTKIQPSAHYAEPHLSDVESDYKEAIALYQHFQDDVKELPRLSDTLNGYRIMLDPGHGGYDPGALGSVTIAGKRYYLVEDEYVYDIALRLYAILVQHGAEVEMTILAPNHTIRDNNKLESFVNQKNEVYNDAQESQRPVGGRWGLRKRLEITQKFLKNQQRKKSIFMSLHADSGDVKGLVLTGSDSSPASQNLAQTVIQEFGRGKILEGDYLVLLNNPAYAAVLVEVRTMSEEEASYLLDPNQRQLDAQSLANAILQYALDNNG</sequence>
<keyword evidence="1" id="KW-1133">Transmembrane helix</keyword>
<dbReference type="Proteomes" id="UP000752013">
    <property type="component" value="Unassembled WGS sequence"/>
</dbReference>
<dbReference type="Pfam" id="PF01520">
    <property type="entry name" value="Amidase_3"/>
    <property type="match status" value="1"/>
</dbReference>
<dbReference type="InterPro" id="IPR002508">
    <property type="entry name" value="MurNAc-LAA_cat"/>
</dbReference>
<keyword evidence="4" id="KW-1185">Reference proteome</keyword>
<dbReference type="CDD" id="cd00118">
    <property type="entry name" value="LysM"/>
    <property type="match status" value="3"/>
</dbReference>
<feature type="transmembrane region" description="Helical" evidence="1">
    <location>
        <begin position="30"/>
        <end position="52"/>
    </location>
</feature>
<gene>
    <name evidence="3" type="ORF">HCT46_02445</name>
</gene>
<evidence type="ECO:0000313" key="3">
    <source>
        <dbReference type="EMBL" id="NIZ46781.1"/>
    </source>
</evidence>
<accession>A0A968GFF0</accession>
<evidence type="ECO:0000259" key="2">
    <source>
        <dbReference type="PROSITE" id="PS51782"/>
    </source>
</evidence>
<dbReference type="Gene3D" id="3.10.350.10">
    <property type="entry name" value="LysM domain"/>
    <property type="match status" value="3"/>
</dbReference>
<dbReference type="PANTHER" id="PTHR33734:SF22">
    <property type="entry name" value="MEMBRANE-BOUND LYTIC MUREIN TRANSGLYCOSYLASE D"/>
    <property type="match status" value="1"/>
</dbReference>
<dbReference type="CDD" id="cd02696">
    <property type="entry name" value="MurNAc-LAA"/>
    <property type="match status" value="1"/>
</dbReference>
<dbReference type="Gene3D" id="3.40.630.40">
    <property type="entry name" value="Zn-dependent exopeptidases"/>
    <property type="match status" value="1"/>
</dbReference>
<dbReference type="InterPro" id="IPR018392">
    <property type="entry name" value="LysM"/>
</dbReference>
<protein>
    <submittedName>
        <fullName evidence="3">LysM peptidoglycan-binding domain-containing protein</fullName>
    </submittedName>
</protein>
<name>A0A968GFF0_9SPIO</name>
<reference evidence="3" key="1">
    <citation type="submission" date="2020-03" db="EMBL/GenBank/DDBJ databases">
        <title>Spirochaetal bacteria isolated from arthropods constitute a novel genus Entomospira genus novum within the order Spirochaetales.</title>
        <authorList>
            <person name="Grana-Miraglia L."/>
            <person name="Sikutova S."/>
            <person name="Fingerle V."/>
            <person name="Sing A."/>
            <person name="Castillo-Ramirez S."/>
            <person name="Margos G."/>
            <person name="Rudolf I."/>
        </authorList>
    </citation>
    <scope>NUCLEOTIDE SEQUENCE</scope>
    <source>
        <strain evidence="3">BR208</strain>
    </source>
</reference>
<keyword evidence="1" id="KW-0472">Membrane</keyword>
<dbReference type="SMART" id="SM00257">
    <property type="entry name" value="LysM"/>
    <property type="match status" value="4"/>
</dbReference>
<dbReference type="GO" id="GO:0008745">
    <property type="term" value="F:N-acetylmuramoyl-L-alanine amidase activity"/>
    <property type="evidence" value="ECO:0007669"/>
    <property type="project" value="InterPro"/>
</dbReference>
<dbReference type="InterPro" id="IPR036779">
    <property type="entry name" value="LysM_dom_sf"/>
</dbReference>
<feature type="domain" description="LysM" evidence="2">
    <location>
        <begin position="50"/>
        <end position="93"/>
    </location>
</feature>
<dbReference type="EMBL" id="JAATLK010000001">
    <property type="protein sequence ID" value="NIZ46781.1"/>
    <property type="molecule type" value="Genomic_DNA"/>
</dbReference>
<comment type="caution">
    <text evidence="3">The sequence shown here is derived from an EMBL/GenBank/DDBJ whole genome shotgun (WGS) entry which is preliminary data.</text>
</comment>
<dbReference type="GO" id="GO:0009253">
    <property type="term" value="P:peptidoglycan catabolic process"/>
    <property type="evidence" value="ECO:0007669"/>
    <property type="project" value="InterPro"/>
</dbReference>
<dbReference type="PROSITE" id="PS51782">
    <property type="entry name" value="LYSM"/>
    <property type="match status" value="3"/>
</dbReference>
<proteinExistence type="predicted"/>
<evidence type="ECO:0000256" key="1">
    <source>
        <dbReference type="SAM" id="Phobius"/>
    </source>
</evidence>
<dbReference type="SUPFAM" id="SSF53187">
    <property type="entry name" value="Zn-dependent exopeptidases"/>
    <property type="match status" value="1"/>
</dbReference>
<dbReference type="SUPFAM" id="SSF54106">
    <property type="entry name" value="LysM domain"/>
    <property type="match status" value="3"/>
</dbReference>
<dbReference type="Pfam" id="PF01476">
    <property type="entry name" value="LysM"/>
    <property type="match status" value="4"/>
</dbReference>
<feature type="domain" description="LysM" evidence="2">
    <location>
        <begin position="96"/>
        <end position="140"/>
    </location>
</feature>
<dbReference type="AlphaFoldDB" id="A0A968GFF0"/>
<dbReference type="PANTHER" id="PTHR33734">
    <property type="entry name" value="LYSM DOMAIN-CONTAINING GPI-ANCHORED PROTEIN 2"/>
    <property type="match status" value="1"/>
</dbReference>
<organism evidence="3 4">
    <name type="scientific">Entomospira nematocerorum</name>
    <dbReference type="NCBI Taxonomy" id="2719987"/>
    <lineage>
        <taxon>Bacteria</taxon>
        <taxon>Pseudomonadati</taxon>
        <taxon>Spirochaetota</taxon>
        <taxon>Spirochaetia</taxon>
        <taxon>Spirochaetales</taxon>
        <taxon>Spirochaetaceae</taxon>
        <taxon>Entomospira</taxon>
    </lineage>
</organism>